<evidence type="ECO:0000256" key="3">
    <source>
        <dbReference type="SAM" id="MobiDB-lite"/>
    </source>
</evidence>
<dbReference type="InterPro" id="IPR028124">
    <property type="entry name" value="SMAP_dom"/>
</dbReference>
<sequence>MSSTAGGVSLNPEVKSKKGKSTRSLFKKNLKRKQDKPSKLEQRKKKRSAKAEKRALKAALAGPKEVVVNKPRKSKTKTKRTVTDEKRKEKLRARAEKLQEKANLLMAEAKKAAAQYQAFLDAEKTANESKSEQDDDDTSSDSDTSDDDSDSSSENEGGAPVAKEPTDVPKDIPADEIVMKHRRLSNAASERSHVSATDIPMEAEEEPKKSKKDKKDRKAKKVRVVEPKEVEEQAIEFEAEVEEPEASDKKSKKAEKKRKRAAETKGKKEQGSDDAAAQAEQWHVDALEGGTDRQAKFLRLLGGKKAGAPVATSQGTKGTSDPTKAEADIQKQFEAGMKMKNEAGSKRRGLGA</sequence>
<feature type="compositionally biased region" description="Basic residues" evidence="3">
    <location>
        <begin position="250"/>
        <end position="260"/>
    </location>
</feature>
<feature type="compositionally biased region" description="Basic residues" evidence="3">
    <location>
        <begin position="209"/>
        <end position="222"/>
    </location>
</feature>
<evidence type="ECO:0000313" key="5">
    <source>
        <dbReference type="EMBL" id="SPJ74066.1"/>
    </source>
</evidence>
<protein>
    <recommendedName>
        <fullName evidence="2">Small acidic protein</fullName>
    </recommendedName>
</protein>
<gene>
    <name evidence="5" type="ORF">FTOL_03796</name>
</gene>
<feature type="compositionally biased region" description="Basic residues" evidence="3">
    <location>
        <begin position="17"/>
        <end position="34"/>
    </location>
</feature>
<feature type="compositionally biased region" description="Basic and acidic residues" evidence="3">
    <location>
        <begin position="164"/>
        <end position="179"/>
    </location>
</feature>
<feature type="compositionally biased region" description="Acidic residues" evidence="3">
    <location>
        <begin position="232"/>
        <end position="245"/>
    </location>
</feature>
<name>A0AAE8M475_9HYPO</name>
<feature type="region of interest" description="Disordered" evidence="3">
    <location>
        <begin position="304"/>
        <end position="325"/>
    </location>
</feature>
<feature type="region of interest" description="Disordered" evidence="3">
    <location>
        <begin position="1"/>
        <end position="90"/>
    </location>
</feature>
<evidence type="ECO:0000313" key="6">
    <source>
        <dbReference type="Proteomes" id="UP001187734"/>
    </source>
</evidence>
<dbReference type="AlphaFoldDB" id="A0AAE8M475"/>
<evidence type="ECO:0000256" key="1">
    <source>
        <dbReference type="ARBA" id="ARBA00006502"/>
    </source>
</evidence>
<comment type="caution">
    <text evidence="5">The sequence shown here is derived from an EMBL/GenBank/DDBJ whole genome shotgun (WGS) entry which is preliminary data.</text>
</comment>
<feature type="region of interest" description="Disordered" evidence="3">
    <location>
        <begin position="123"/>
        <end position="288"/>
    </location>
</feature>
<feature type="compositionally biased region" description="Polar residues" evidence="3">
    <location>
        <begin position="311"/>
        <end position="322"/>
    </location>
</feature>
<dbReference type="Pfam" id="PF15477">
    <property type="entry name" value="SMAP"/>
    <property type="match status" value="1"/>
</dbReference>
<reference evidence="5" key="1">
    <citation type="submission" date="2018-03" db="EMBL/GenBank/DDBJ databases">
        <authorList>
            <person name="Guldener U."/>
        </authorList>
    </citation>
    <scope>NUCLEOTIDE SEQUENCE</scope>
</reference>
<evidence type="ECO:0000259" key="4">
    <source>
        <dbReference type="Pfam" id="PF15477"/>
    </source>
</evidence>
<evidence type="ECO:0000256" key="2">
    <source>
        <dbReference type="ARBA" id="ARBA00016161"/>
    </source>
</evidence>
<dbReference type="PANTHER" id="PTHR22175">
    <property type="entry name" value="SMALL ACIDIC PROTEIN-RELATED"/>
    <property type="match status" value="1"/>
</dbReference>
<organism evidence="5 6">
    <name type="scientific">Fusarium torulosum</name>
    <dbReference type="NCBI Taxonomy" id="33205"/>
    <lineage>
        <taxon>Eukaryota</taxon>
        <taxon>Fungi</taxon>
        <taxon>Dikarya</taxon>
        <taxon>Ascomycota</taxon>
        <taxon>Pezizomycotina</taxon>
        <taxon>Sordariomycetes</taxon>
        <taxon>Hypocreomycetidae</taxon>
        <taxon>Hypocreales</taxon>
        <taxon>Nectriaceae</taxon>
        <taxon>Fusarium</taxon>
    </lineage>
</organism>
<accession>A0AAE8M475</accession>
<feature type="compositionally biased region" description="Basic and acidic residues" evidence="3">
    <location>
        <begin position="81"/>
        <end position="90"/>
    </location>
</feature>
<feature type="compositionally biased region" description="Acidic residues" evidence="3">
    <location>
        <begin position="133"/>
        <end position="153"/>
    </location>
</feature>
<keyword evidence="6" id="KW-1185">Reference proteome</keyword>
<dbReference type="EMBL" id="ONZP01000113">
    <property type="protein sequence ID" value="SPJ74066.1"/>
    <property type="molecule type" value="Genomic_DNA"/>
</dbReference>
<proteinExistence type="inferred from homology"/>
<feature type="compositionally biased region" description="Basic and acidic residues" evidence="3">
    <location>
        <begin position="261"/>
        <end position="271"/>
    </location>
</feature>
<feature type="compositionally biased region" description="Basic and acidic residues" evidence="3">
    <location>
        <begin position="123"/>
        <end position="132"/>
    </location>
</feature>
<dbReference type="Proteomes" id="UP001187734">
    <property type="component" value="Unassembled WGS sequence"/>
</dbReference>
<dbReference type="PANTHER" id="PTHR22175:SF0">
    <property type="entry name" value="SMALL ACIDIC PROTEIN"/>
    <property type="match status" value="1"/>
</dbReference>
<dbReference type="InterPro" id="IPR026714">
    <property type="entry name" value="SMAP"/>
</dbReference>
<feature type="domain" description="Small acidic protein-like" evidence="4">
    <location>
        <begin position="282"/>
        <end position="351"/>
    </location>
</feature>
<comment type="similarity">
    <text evidence="1">Belongs to the SMAP family.</text>
</comment>
<feature type="compositionally biased region" description="Basic residues" evidence="3">
    <location>
        <begin position="70"/>
        <end position="80"/>
    </location>
</feature>